<dbReference type="GO" id="GO:0005634">
    <property type="term" value="C:nucleus"/>
    <property type="evidence" value="ECO:0007669"/>
    <property type="project" value="TreeGrafter"/>
</dbReference>
<dbReference type="InterPro" id="IPR000212">
    <property type="entry name" value="DNA_helicase_UvrD/REP"/>
</dbReference>
<evidence type="ECO:0000313" key="11">
    <source>
        <dbReference type="EMBL" id="GHP03356.1"/>
    </source>
</evidence>
<protein>
    <recommendedName>
        <fullName evidence="7">DNA 3'-5' helicase</fullName>
        <ecNumber evidence="7">5.6.2.4</ecNumber>
    </recommendedName>
</protein>
<evidence type="ECO:0000259" key="10">
    <source>
        <dbReference type="PROSITE" id="PS51198"/>
    </source>
</evidence>
<dbReference type="OrthoDB" id="1470711at2759"/>
<dbReference type="InterPro" id="IPR014017">
    <property type="entry name" value="DNA_helicase_UvrD-like_C"/>
</dbReference>
<evidence type="ECO:0000256" key="5">
    <source>
        <dbReference type="ARBA" id="ARBA00023235"/>
    </source>
</evidence>
<keyword evidence="5" id="KW-0413">Isomerase</keyword>
<evidence type="ECO:0000256" key="9">
    <source>
        <dbReference type="PROSITE-ProRule" id="PRU00560"/>
    </source>
</evidence>
<evidence type="ECO:0000256" key="8">
    <source>
        <dbReference type="ARBA" id="ARBA00048988"/>
    </source>
</evidence>
<feature type="binding site" evidence="9">
    <location>
        <begin position="76"/>
        <end position="83"/>
    </location>
    <ligand>
        <name>ATP</name>
        <dbReference type="ChEBI" id="CHEBI:30616"/>
    </ligand>
</feature>
<keyword evidence="2 9" id="KW-0378">Hydrolase</keyword>
<reference evidence="11" key="1">
    <citation type="submission" date="2020-10" db="EMBL/GenBank/DDBJ databases">
        <title>Unveiling of a novel bifunctional photoreceptor, Dualchrome1, isolated from a cosmopolitan green alga.</title>
        <authorList>
            <person name="Suzuki S."/>
            <person name="Kawachi M."/>
        </authorList>
    </citation>
    <scope>NUCLEOTIDE SEQUENCE</scope>
    <source>
        <strain evidence="11">NIES 2893</strain>
    </source>
</reference>
<sequence length="627" mass="69307">MASTSTSSSSWPCKRLRTSDESMMSAAGGQRLAVEVLASASEPAPPLASLTREQHAIVNTSRDDVNVGTNIVHVTAAAGAGKTTVLQHLAAKLQNNGYITYVVFNRAAAEEAQGKLPQVDCRTCASLAKTTVEKSIGERIPIENDAKGAYVKLADDVCADDISRLLDNVRQESRRRTRKTILHYIAKTLLEFLHSDGEKPTTTYYPAIVWHREDAPEGVPRDPGDIYIRCASALWDLIKQGPRTFEAIQKVAQLCKLKLHNNNLLVDEAQDLDGAQLAWLVDQSIVHGKRLWLVGDAAQTIYSFRGVRSSKLASLHNTAHYTLGGSFRFNARIAAVANTVLWLKSLTQPDLWKPYRVRGCGAHGEVTVHSAVGGGEHVTLITRTRAALLIRACDIGATNPHLALAINGGSHGDGRGHLRGWGKFLDEVKMFYEVFTSSRNSLPLEDLDDSTWDDWRSLVDAIKTRELKKYHPHVMVIDEYGDQALSMVERFRADVVRKAIPVDRADVVLSTTHAAKGMEWDIVELANDFIELAEVEMKHDGSAAFKIPSKGDDLNLWYVAVTRAKRKLTIPPKLMKLVEWLRTDAPTTLSRQWCDEMKSFHGGIVIDGHDMTEPPPPPPVKQESIDV</sequence>
<dbReference type="AlphaFoldDB" id="A0A830H7Y8"/>
<comment type="caution">
    <text evidence="11">The sequence shown here is derived from an EMBL/GenBank/DDBJ whole genome shotgun (WGS) entry which is preliminary data.</text>
</comment>
<gene>
    <name evidence="11" type="ORF">PPROV_000211100</name>
</gene>
<evidence type="ECO:0000313" key="12">
    <source>
        <dbReference type="Proteomes" id="UP000660262"/>
    </source>
</evidence>
<dbReference type="PANTHER" id="PTHR11070">
    <property type="entry name" value="UVRD / RECB / PCRA DNA HELICASE FAMILY MEMBER"/>
    <property type="match status" value="1"/>
</dbReference>
<feature type="domain" description="UvrD-like helicase ATP-binding" evidence="10">
    <location>
        <begin position="55"/>
        <end position="358"/>
    </location>
</feature>
<dbReference type="Gene3D" id="3.40.50.300">
    <property type="entry name" value="P-loop containing nucleotide triphosphate hydrolases"/>
    <property type="match status" value="2"/>
</dbReference>
<dbReference type="GO" id="GO:0000725">
    <property type="term" value="P:recombinational repair"/>
    <property type="evidence" value="ECO:0007669"/>
    <property type="project" value="TreeGrafter"/>
</dbReference>
<keyword evidence="3 9" id="KW-0347">Helicase</keyword>
<evidence type="ECO:0000256" key="7">
    <source>
        <dbReference type="ARBA" id="ARBA00034808"/>
    </source>
</evidence>
<dbReference type="EMBL" id="BNJQ01000005">
    <property type="protein sequence ID" value="GHP03356.1"/>
    <property type="molecule type" value="Genomic_DNA"/>
</dbReference>
<comment type="catalytic activity">
    <reaction evidence="6">
        <text>Couples ATP hydrolysis with the unwinding of duplex DNA by translocating in the 3'-5' direction.</text>
        <dbReference type="EC" id="5.6.2.4"/>
    </reaction>
</comment>
<dbReference type="SUPFAM" id="SSF52540">
    <property type="entry name" value="P-loop containing nucleoside triphosphate hydrolases"/>
    <property type="match status" value="1"/>
</dbReference>
<dbReference type="Pfam" id="PF13245">
    <property type="entry name" value="AAA_19"/>
    <property type="match status" value="1"/>
</dbReference>
<evidence type="ECO:0000256" key="4">
    <source>
        <dbReference type="ARBA" id="ARBA00022840"/>
    </source>
</evidence>
<keyword evidence="12" id="KW-1185">Reference proteome</keyword>
<evidence type="ECO:0000256" key="3">
    <source>
        <dbReference type="ARBA" id="ARBA00022806"/>
    </source>
</evidence>
<organism evidence="11 12">
    <name type="scientific">Pycnococcus provasolii</name>
    <dbReference type="NCBI Taxonomy" id="41880"/>
    <lineage>
        <taxon>Eukaryota</taxon>
        <taxon>Viridiplantae</taxon>
        <taxon>Chlorophyta</taxon>
        <taxon>Pseudoscourfieldiophyceae</taxon>
        <taxon>Pseudoscourfieldiales</taxon>
        <taxon>Pycnococcaceae</taxon>
        <taxon>Pycnococcus</taxon>
    </lineage>
</organism>
<dbReference type="GO" id="GO:0016787">
    <property type="term" value="F:hydrolase activity"/>
    <property type="evidence" value="ECO:0007669"/>
    <property type="project" value="UniProtKB-UniRule"/>
</dbReference>
<evidence type="ECO:0000256" key="2">
    <source>
        <dbReference type="ARBA" id="ARBA00022801"/>
    </source>
</evidence>
<comment type="catalytic activity">
    <reaction evidence="8">
        <text>ATP + H2O = ADP + phosphate + H(+)</text>
        <dbReference type="Rhea" id="RHEA:13065"/>
        <dbReference type="ChEBI" id="CHEBI:15377"/>
        <dbReference type="ChEBI" id="CHEBI:15378"/>
        <dbReference type="ChEBI" id="CHEBI:30616"/>
        <dbReference type="ChEBI" id="CHEBI:43474"/>
        <dbReference type="ChEBI" id="CHEBI:456216"/>
        <dbReference type="EC" id="5.6.2.4"/>
    </reaction>
</comment>
<dbReference type="PANTHER" id="PTHR11070:SF30">
    <property type="entry name" value="F-BOX DNA HELICASE 1"/>
    <property type="match status" value="1"/>
</dbReference>
<accession>A0A830H7Y8</accession>
<keyword evidence="1 9" id="KW-0547">Nucleotide-binding</keyword>
<evidence type="ECO:0000256" key="1">
    <source>
        <dbReference type="ARBA" id="ARBA00022741"/>
    </source>
</evidence>
<dbReference type="GO" id="GO:0003677">
    <property type="term" value="F:DNA binding"/>
    <property type="evidence" value="ECO:0007669"/>
    <property type="project" value="InterPro"/>
</dbReference>
<dbReference type="EC" id="5.6.2.4" evidence="7"/>
<evidence type="ECO:0000256" key="6">
    <source>
        <dbReference type="ARBA" id="ARBA00034617"/>
    </source>
</evidence>
<name>A0A830H7Y8_9CHLO</name>
<dbReference type="GO" id="GO:0043138">
    <property type="term" value="F:3'-5' DNA helicase activity"/>
    <property type="evidence" value="ECO:0007669"/>
    <property type="project" value="UniProtKB-EC"/>
</dbReference>
<dbReference type="Pfam" id="PF13361">
    <property type="entry name" value="UvrD_C"/>
    <property type="match status" value="1"/>
</dbReference>
<dbReference type="PROSITE" id="PS51198">
    <property type="entry name" value="UVRD_HELICASE_ATP_BIND"/>
    <property type="match status" value="1"/>
</dbReference>
<dbReference type="InterPro" id="IPR014016">
    <property type="entry name" value="UvrD-like_ATP-bd"/>
</dbReference>
<dbReference type="InterPro" id="IPR027417">
    <property type="entry name" value="P-loop_NTPase"/>
</dbReference>
<keyword evidence="4 9" id="KW-0067">ATP-binding</keyword>
<proteinExistence type="predicted"/>
<dbReference type="Proteomes" id="UP000660262">
    <property type="component" value="Unassembled WGS sequence"/>
</dbReference>
<dbReference type="GO" id="GO:0005524">
    <property type="term" value="F:ATP binding"/>
    <property type="evidence" value="ECO:0007669"/>
    <property type="project" value="UniProtKB-UniRule"/>
</dbReference>